<proteinExistence type="predicted"/>
<evidence type="ECO:0000256" key="1">
    <source>
        <dbReference type="SAM" id="Phobius"/>
    </source>
</evidence>
<keyword evidence="1" id="KW-0472">Membrane</keyword>
<sequence length="253" mass="28402">MRWCFSLLGSRIRSFLRDYDSLQSLAVSLIYIQIGCALIGSLGALFNGILLINLVVALFALVAIESSSQRLGRTYAVLLFCAILLDIAWFILFLGTIWNITPDEKYGSLFVFSLRLALWMQIIGFSVRFFSSFLWIQMYRLGVSSDCGAYHEADYDARNSFLNPSSHVVGRQNSLTDDILGGSIYDPAYYSSLFEDVRDNRFIHELLFQGDKQIIGHDGGSTSTVESPQLKSCVGRSFQVNDVEKALRKPLNS</sequence>
<dbReference type="GeneID" id="109719642"/>
<dbReference type="AlphaFoldDB" id="A0A6P5G888"/>
<reference evidence="2" key="1">
    <citation type="journal article" date="2015" name="Nat. Genet.">
        <title>The pineapple genome and the evolution of CAM photosynthesis.</title>
        <authorList>
            <person name="Ming R."/>
            <person name="VanBuren R."/>
            <person name="Wai C.M."/>
            <person name="Tang H."/>
            <person name="Schatz M.C."/>
            <person name="Bowers J.E."/>
            <person name="Lyons E."/>
            <person name="Wang M.L."/>
            <person name="Chen J."/>
            <person name="Biggers E."/>
            <person name="Zhang J."/>
            <person name="Huang L."/>
            <person name="Zhang L."/>
            <person name="Miao W."/>
            <person name="Zhang J."/>
            <person name="Ye Z."/>
            <person name="Miao C."/>
            <person name="Lin Z."/>
            <person name="Wang H."/>
            <person name="Zhou H."/>
            <person name="Yim W.C."/>
            <person name="Priest H.D."/>
            <person name="Zheng C."/>
            <person name="Woodhouse M."/>
            <person name="Edger P.P."/>
            <person name="Guyot R."/>
            <person name="Guo H.B."/>
            <person name="Guo H."/>
            <person name="Zheng G."/>
            <person name="Singh R."/>
            <person name="Sharma A."/>
            <person name="Min X."/>
            <person name="Zheng Y."/>
            <person name="Lee H."/>
            <person name="Gurtowski J."/>
            <person name="Sedlazeck F.J."/>
            <person name="Harkess A."/>
            <person name="McKain M.R."/>
            <person name="Liao Z."/>
            <person name="Fang J."/>
            <person name="Liu J."/>
            <person name="Zhang X."/>
            <person name="Zhang Q."/>
            <person name="Hu W."/>
            <person name="Qin Y."/>
            <person name="Wang K."/>
            <person name="Chen L.Y."/>
            <person name="Shirley N."/>
            <person name="Lin Y.R."/>
            <person name="Liu L.Y."/>
            <person name="Hernandez A.G."/>
            <person name="Wright C.L."/>
            <person name="Bulone V."/>
            <person name="Tuskan G.A."/>
            <person name="Heath K."/>
            <person name="Zee F."/>
            <person name="Moore P.H."/>
            <person name="Sunkar R."/>
            <person name="Leebens-Mack J.H."/>
            <person name="Mockler T."/>
            <person name="Bennetzen J.L."/>
            <person name="Freeling M."/>
            <person name="Sankoff D."/>
            <person name="Paterson A.H."/>
            <person name="Zhu X."/>
            <person name="Yang X."/>
            <person name="Smith J.A."/>
            <person name="Cushman J.C."/>
            <person name="Paull R.E."/>
            <person name="Yu Q."/>
        </authorList>
    </citation>
    <scope>NUCLEOTIDE SEQUENCE [LARGE SCALE GENOMIC DNA]</scope>
    <source>
        <strain evidence="2">cv. F153</strain>
    </source>
</reference>
<dbReference type="RefSeq" id="XP_020102008.1">
    <property type="nucleotide sequence ID" value="XM_020246419.1"/>
</dbReference>
<evidence type="ECO:0000313" key="2">
    <source>
        <dbReference type="Proteomes" id="UP000515123"/>
    </source>
</evidence>
<dbReference type="PANTHER" id="PTHR35471:SF1">
    <property type="entry name" value="OS07G0223700 PROTEIN"/>
    <property type="match status" value="1"/>
</dbReference>
<feature type="transmembrane region" description="Helical" evidence="1">
    <location>
        <begin position="76"/>
        <end position="98"/>
    </location>
</feature>
<keyword evidence="2" id="KW-1185">Reference proteome</keyword>
<dbReference type="PANTHER" id="PTHR35471">
    <property type="entry name" value="OS07G0223700 PROTEIN"/>
    <property type="match status" value="1"/>
</dbReference>
<protein>
    <submittedName>
        <fullName evidence="3">Uncharacterized protein LOC109719642 isoform X1</fullName>
    </submittedName>
</protein>
<gene>
    <name evidence="3" type="primary">LOC109719642</name>
</gene>
<name>A0A6P5G888_ANACO</name>
<dbReference type="Proteomes" id="UP000515123">
    <property type="component" value="Linkage group 13"/>
</dbReference>
<reference evidence="3" key="2">
    <citation type="submission" date="2025-08" db="UniProtKB">
        <authorList>
            <consortium name="RefSeq"/>
        </authorList>
    </citation>
    <scope>IDENTIFICATION</scope>
    <source>
        <tissue evidence="3">Leaf</tissue>
    </source>
</reference>
<feature type="transmembrane region" description="Helical" evidence="1">
    <location>
        <begin position="118"/>
        <end position="136"/>
    </location>
</feature>
<feature type="transmembrane region" description="Helical" evidence="1">
    <location>
        <begin position="21"/>
        <end position="40"/>
    </location>
</feature>
<dbReference type="OrthoDB" id="1916950at2759"/>
<accession>A0A6P5G888</accession>
<keyword evidence="1" id="KW-1133">Transmembrane helix</keyword>
<keyword evidence="1" id="KW-0812">Transmembrane</keyword>
<evidence type="ECO:0000313" key="3">
    <source>
        <dbReference type="RefSeq" id="XP_020102008.1"/>
    </source>
</evidence>
<organism evidence="2 3">
    <name type="scientific">Ananas comosus</name>
    <name type="common">Pineapple</name>
    <name type="synonym">Ananas ananas</name>
    <dbReference type="NCBI Taxonomy" id="4615"/>
    <lineage>
        <taxon>Eukaryota</taxon>
        <taxon>Viridiplantae</taxon>
        <taxon>Streptophyta</taxon>
        <taxon>Embryophyta</taxon>
        <taxon>Tracheophyta</taxon>
        <taxon>Spermatophyta</taxon>
        <taxon>Magnoliopsida</taxon>
        <taxon>Liliopsida</taxon>
        <taxon>Poales</taxon>
        <taxon>Bromeliaceae</taxon>
        <taxon>Bromelioideae</taxon>
        <taxon>Ananas</taxon>
    </lineage>
</organism>